<comment type="subcellular location">
    <subcellularLocation>
        <location evidence="1">Cell membrane</location>
    </subcellularLocation>
</comment>
<dbReference type="Pfam" id="PF01369">
    <property type="entry name" value="Sec7"/>
    <property type="match status" value="1"/>
</dbReference>
<feature type="region of interest" description="Disordered" evidence="5">
    <location>
        <begin position="924"/>
        <end position="959"/>
    </location>
</feature>
<feature type="compositionally biased region" description="Pro residues" evidence="5">
    <location>
        <begin position="452"/>
        <end position="464"/>
    </location>
</feature>
<sequence>MRVSAQQKVVSTTTSSASTTAVRPRFEAYMMTGDLIINLANTKSSDNIFFEQRVDDKFNIRNNTKRQRTTPNLHSTTLNVYKNNTQQEGSNSLPSSPCDTSNTVESDNQILSESPVSEAFSVKESSLPINQQQQSQQQQFNVRLSKSEDQLVQGTLTAVYGFCEVDNESVQSNSVDALLNNGATGRGEDKCKNESSSSPSSCSNNITNTFTSSPSNGEITNVSSPTAVIREELTPVYNRTSSLEEEESSVGRTNSSSRESSDTSASYTTTTATSPPDGAYSFNNSPTKAMSTATTTQQEQTESSMSEGYSVVSSLSGAIGNNPLIHHQQSHYQKQYQQVQTSHMSHNQRHLNSLSLSSSCESSNCSSPSPLEAGDEDGAAQKLQSTPRQTEKVSDFSCAKDVCLNQLSAIRVNDTNQSQLECNESPIRYPSFIVTQNKELSNLDETFEDASSPPPPFPNGPPPSTSSSENDSGSEDEIMDALNAYHYSPPKAVDTASASRLAKRLYNLEGFKKSDVSRHLSKNNDFSRAVAEEYLKFFDFSGDTLDGALRKFLGQFCLIGETQERERVLVHFSKRYLECNQGSFKSSDSVHTLTCALMLLNTDLHGENIGRRMTCGEFIENLAGLNEGDNFPRDVLRALYQSIKTQPLQWAMDDEADTNTATDKKSSGNGSPLSTNVVTVGHNPFLDVPNPNVATEYKKGYIMRKCCFDTSGKRTPFGKRGWKMFYATLRDLVLYLHKDEHGFRKNQLYESLHNSIRIHHALASRATDYTKKQFVFRLQTADGAEYLFQTSDARELQAWIEKINLVAASLSSPPLPSAVGSQTKKFQKPLLPVNHTKLSLRDQLIDHQTRKLKLEQELEELLTTHVEKGSSRRSLNEFAEKESYLQFELKRYQEYINLLQKKFQQTYGTQALDSIITVSNVSSAAKPSSKPLTTLSIGEELDDDNDEDGVPIIKRKSIR</sequence>
<feature type="compositionally biased region" description="Polar residues" evidence="5">
    <location>
        <begin position="924"/>
        <end position="936"/>
    </location>
</feature>
<dbReference type="PRINTS" id="PR00683">
    <property type="entry name" value="SPECTRINPH"/>
</dbReference>
<comment type="caution">
    <text evidence="8">The sequence shown here is derived from an EMBL/GenBank/DDBJ whole genome shotgun (WGS) entry which is preliminary data.</text>
</comment>
<feature type="region of interest" description="Disordered" evidence="5">
    <location>
        <begin position="181"/>
        <end position="309"/>
    </location>
</feature>
<dbReference type="PANTHER" id="PTHR10663">
    <property type="entry name" value="GUANYL-NUCLEOTIDE EXCHANGE FACTOR"/>
    <property type="match status" value="1"/>
</dbReference>
<keyword evidence="2" id="KW-1003">Cell membrane</keyword>
<dbReference type="SUPFAM" id="SSF50729">
    <property type="entry name" value="PH domain-like"/>
    <property type="match status" value="1"/>
</dbReference>
<gene>
    <name evidence="8" type="ORF">B4U79_01860</name>
</gene>
<dbReference type="SUPFAM" id="SSF48425">
    <property type="entry name" value="Sec7 domain"/>
    <property type="match status" value="1"/>
</dbReference>
<dbReference type="SMART" id="SM00222">
    <property type="entry name" value="Sec7"/>
    <property type="match status" value="1"/>
</dbReference>
<proteinExistence type="predicted"/>
<dbReference type="EMBL" id="NCKU01007565">
    <property type="protein sequence ID" value="RWS02549.1"/>
    <property type="molecule type" value="Genomic_DNA"/>
</dbReference>
<feature type="compositionally biased region" description="Acidic residues" evidence="5">
    <location>
        <begin position="939"/>
        <end position="949"/>
    </location>
</feature>
<dbReference type="AlphaFoldDB" id="A0A443QHP4"/>
<organism evidence="8 9">
    <name type="scientific">Dinothrombium tinctorium</name>
    <dbReference type="NCBI Taxonomy" id="1965070"/>
    <lineage>
        <taxon>Eukaryota</taxon>
        <taxon>Metazoa</taxon>
        <taxon>Ecdysozoa</taxon>
        <taxon>Arthropoda</taxon>
        <taxon>Chelicerata</taxon>
        <taxon>Arachnida</taxon>
        <taxon>Acari</taxon>
        <taxon>Acariformes</taxon>
        <taxon>Trombidiformes</taxon>
        <taxon>Prostigmata</taxon>
        <taxon>Anystina</taxon>
        <taxon>Parasitengona</taxon>
        <taxon>Trombidioidea</taxon>
        <taxon>Trombidiidae</taxon>
        <taxon>Dinothrombium</taxon>
    </lineage>
</organism>
<feature type="region of interest" description="Disordered" evidence="5">
    <location>
        <begin position="651"/>
        <end position="674"/>
    </location>
</feature>
<evidence type="ECO:0000313" key="9">
    <source>
        <dbReference type="Proteomes" id="UP000285301"/>
    </source>
</evidence>
<dbReference type="PANTHER" id="PTHR10663:SF376">
    <property type="entry name" value="PH AND SEC7 DOMAIN-CONTAINING PROTEIN"/>
    <property type="match status" value="1"/>
</dbReference>
<evidence type="ECO:0000259" key="6">
    <source>
        <dbReference type="PROSITE" id="PS50003"/>
    </source>
</evidence>
<evidence type="ECO:0000256" key="1">
    <source>
        <dbReference type="ARBA" id="ARBA00004236"/>
    </source>
</evidence>
<dbReference type="InterPro" id="IPR035999">
    <property type="entry name" value="Sec7_dom_sf"/>
</dbReference>
<dbReference type="InterPro" id="IPR001849">
    <property type="entry name" value="PH_domain"/>
</dbReference>
<dbReference type="GO" id="GO:0005085">
    <property type="term" value="F:guanyl-nucleotide exchange factor activity"/>
    <property type="evidence" value="ECO:0007669"/>
    <property type="project" value="UniProtKB-KW"/>
</dbReference>
<dbReference type="OrthoDB" id="2157641at2759"/>
<dbReference type="GO" id="GO:0005886">
    <property type="term" value="C:plasma membrane"/>
    <property type="evidence" value="ECO:0007669"/>
    <property type="project" value="UniProtKB-SubCell"/>
</dbReference>
<feature type="domain" description="PH" evidence="6">
    <location>
        <begin position="695"/>
        <end position="808"/>
    </location>
</feature>
<dbReference type="PROSITE" id="PS50190">
    <property type="entry name" value="SEC7"/>
    <property type="match status" value="1"/>
</dbReference>
<feature type="region of interest" description="Disordered" evidence="5">
    <location>
        <begin position="445"/>
        <end position="475"/>
    </location>
</feature>
<keyword evidence="9" id="KW-1185">Reference proteome</keyword>
<dbReference type="PROSITE" id="PS50003">
    <property type="entry name" value="PH_DOMAIN"/>
    <property type="match status" value="1"/>
</dbReference>
<protein>
    <submittedName>
        <fullName evidence="8">PH and SEC7 domain-containing protein 2-like protein</fullName>
    </submittedName>
</protein>
<dbReference type="InterPro" id="IPR023394">
    <property type="entry name" value="Sec7_C_sf"/>
</dbReference>
<feature type="region of interest" description="Disordered" evidence="5">
    <location>
        <begin position="83"/>
        <end position="105"/>
    </location>
</feature>
<evidence type="ECO:0000256" key="4">
    <source>
        <dbReference type="ARBA" id="ARBA00023136"/>
    </source>
</evidence>
<dbReference type="InterPro" id="IPR001605">
    <property type="entry name" value="PH_dom-spectrin-type"/>
</dbReference>
<dbReference type="GO" id="GO:0032012">
    <property type="term" value="P:regulation of ARF protein signal transduction"/>
    <property type="evidence" value="ECO:0007669"/>
    <property type="project" value="InterPro"/>
</dbReference>
<keyword evidence="4" id="KW-0472">Membrane</keyword>
<feature type="compositionally biased region" description="Low complexity" evidence="5">
    <location>
        <begin position="351"/>
        <end position="372"/>
    </location>
</feature>
<feature type="compositionally biased region" description="Polar residues" evidence="5">
    <location>
        <begin position="204"/>
        <end position="226"/>
    </location>
</feature>
<dbReference type="FunFam" id="1.10.1000.11:FF:000002">
    <property type="entry name" value="Cytohesin 1"/>
    <property type="match status" value="1"/>
</dbReference>
<dbReference type="GO" id="GO:0005543">
    <property type="term" value="F:phospholipid binding"/>
    <property type="evidence" value="ECO:0007669"/>
    <property type="project" value="InterPro"/>
</dbReference>
<keyword evidence="3" id="KW-0344">Guanine-nucleotide releasing factor</keyword>
<evidence type="ECO:0000256" key="3">
    <source>
        <dbReference type="ARBA" id="ARBA00022658"/>
    </source>
</evidence>
<dbReference type="Pfam" id="PF15410">
    <property type="entry name" value="PH_9"/>
    <property type="match status" value="1"/>
</dbReference>
<evidence type="ECO:0000256" key="2">
    <source>
        <dbReference type="ARBA" id="ARBA00022475"/>
    </source>
</evidence>
<feature type="region of interest" description="Disordered" evidence="5">
    <location>
        <begin position="339"/>
        <end position="391"/>
    </location>
</feature>
<dbReference type="InterPro" id="IPR041681">
    <property type="entry name" value="PH_9"/>
</dbReference>
<feature type="compositionally biased region" description="Low complexity" evidence="5">
    <location>
        <begin position="289"/>
        <end position="309"/>
    </location>
</feature>
<dbReference type="FunFam" id="2.30.29.30:FF:000267">
    <property type="entry name" value="PH and SEC7 domain-containing protein 4"/>
    <property type="match status" value="1"/>
</dbReference>
<dbReference type="Proteomes" id="UP000285301">
    <property type="component" value="Unassembled WGS sequence"/>
</dbReference>
<reference evidence="8 9" key="1">
    <citation type="journal article" date="2018" name="Gigascience">
        <title>Genomes of trombidid mites reveal novel predicted allergens and laterally-transferred genes associated with secondary metabolism.</title>
        <authorList>
            <person name="Dong X."/>
            <person name="Chaisiri K."/>
            <person name="Xia D."/>
            <person name="Armstrong S.D."/>
            <person name="Fang Y."/>
            <person name="Donnelly M.J."/>
            <person name="Kadowaki T."/>
            <person name="McGarry J.W."/>
            <person name="Darby A.C."/>
            <person name="Makepeace B.L."/>
        </authorList>
    </citation>
    <scope>NUCLEOTIDE SEQUENCE [LARGE SCALE GENOMIC DNA]</scope>
    <source>
        <strain evidence="8">UoL-WK</strain>
    </source>
</reference>
<dbReference type="InterPro" id="IPR011993">
    <property type="entry name" value="PH-like_dom_sf"/>
</dbReference>
<dbReference type="Gene3D" id="2.30.29.30">
    <property type="entry name" value="Pleckstrin-homology domain (PH domain)/Phosphotyrosine-binding domain (PTB)"/>
    <property type="match status" value="1"/>
</dbReference>
<evidence type="ECO:0000256" key="5">
    <source>
        <dbReference type="SAM" id="MobiDB-lite"/>
    </source>
</evidence>
<dbReference type="CDD" id="cd13295">
    <property type="entry name" value="PH_EFA6"/>
    <property type="match status" value="1"/>
</dbReference>
<evidence type="ECO:0000259" key="7">
    <source>
        <dbReference type="PROSITE" id="PS50190"/>
    </source>
</evidence>
<dbReference type="InterPro" id="IPR000904">
    <property type="entry name" value="Sec7_dom"/>
</dbReference>
<name>A0A443QHP4_9ACAR</name>
<accession>A0A443QHP4</accession>
<dbReference type="STRING" id="1965070.A0A443QHP4"/>
<feature type="domain" description="SEC7" evidence="7">
    <location>
        <begin position="475"/>
        <end position="646"/>
    </location>
</feature>
<dbReference type="SMART" id="SM00233">
    <property type="entry name" value="PH"/>
    <property type="match status" value="1"/>
</dbReference>
<feature type="compositionally biased region" description="Low complexity" evidence="5">
    <location>
        <begin position="250"/>
        <end position="277"/>
    </location>
</feature>
<dbReference type="Gene3D" id="1.10.1000.11">
    <property type="entry name" value="Arf Nucleotide-binding Site Opener,domain 2"/>
    <property type="match status" value="1"/>
</dbReference>
<dbReference type="CDD" id="cd00171">
    <property type="entry name" value="Sec7"/>
    <property type="match status" value="1"/>
</dbReference>
<evidence type="ECO:0000313" key="8">
    <source>
        <dbReference type="EMBL" id="RWS02549.1"/>
    </source>
</evidence>